<feature type="chain" id="PRO_5008327505" evidence="1">
    <location>
        <begin position="44"/>
        <end position="123"/>
    </location>
</feature>
<evidence type="ECO:0000313" key="2">
    <source>
        <dbReference type="EMBL" id="OBK30934.1"/>
    </source>
</evidence>
<evidence type="ECO:0000313" key="3">
    <source>
        <dbReference type="Proteomes" id="UP000093928"/>
    </source>
</evidence>
<dbReference type="AlphaFoldDB" id="A0A1A3PCB3"/>
<feature type="signal peptide" evidence="1">
    <location>
        <begin position="1"/>
        <end position="43"/>
    </location>
</feature>
<comment type="caution">
    <text evidence="2">The sequence shown here is derived from an EMBL/GenBank/DDBJ whole genome shotgun (WGS) entry which is preliminary data.</text>
</comment>
<name>A0A1A3PCB3_MYCAS</name>
<accession>A0A1A3PCB3</accession>
<reference evidence="2 3" key="1">
    <citation type="submission" date="2016-06" db="EMBL/GenBank/DDBJ databases">
        <authorList>
            <person name="Kjaerup R.B."/>
            <person name="Dalgaard T.S."/>
            <person name="Juul-Madsen H.R."/>
        </authorList>
    </citation>
    <scope>NUCLEOTIDE SEQUENCE [LARGE SCALE GENOMIC DNA]</scope>
    <source>
        <strain evidence="2 3">1165133.8</strain>
    </source>
</reference>
<organism evidence="2 3">
    <name type="scientific">Mycobacterium asiaticum</name>
    <dbReference type="NCBI Taxonomy" id="1790"/>
    <lineage>
        <taxon>Bacteria</taxon>
        <taxon>Bacillati</taxon>
        <taxon>Actinomycetota</taxon>
        <taxon>Actinomycetes</taxon>
        <taxon>Mycobacteriales</taxon>
        <taxon>Mycobacteriaceae</taxon>
        <taxon>Mycobacterium</taxon>
    </lineage>
</organism>
<sequence length="123" mass="13164">MKIRQGASGSLVGMRIRATTAAAIVAAAVGVAVAVAGAGPAQAGDPQADVVELQRQTSDLHAAWDSLTPVQRNQRLTQLRQQATIVQNEVDNLPPEQRPEVQARLTQVTLELADILRKVWPVQ</sequence>
<keyword evidence="1" id="KW-0732">Signal</keyword>
<dbReference type="EMBL" id="LZLS01000018">
    <property type="protein sequence ID" value="OBK30934.1"/>
    <property type="molecule type" value="Genomic_DNA"/>
</dbReference>
<evidence type="ECO:0000256" key="1">
    <source>
        <dbReference type="SAM" id="SignalP"/>
    </source>
</evidence>
<proteinExistence type="predicted"/>
<dbReference type="Proteomes" id="UP000093928">
    <property type="component" value="Unassembled WGS sequence"/>
</dbReference>
<gene>
    <name evidence="2" type="ORF">A5634_14945</name>
</gene>
<protein>
    <submittedName>
        <fullName evidence="2">Uncharacterized protein</fullName>
    </submittedName>
</protein>